<dbReference type="AlphaFoldDB" id="A0A8G0LDN2"/>
<evidence type="ECO:0000313" key="3">
    <source>
        <dbReference type="Proteomes" id="UP000826661"/>
    </source>
</evidence>
<gene>
    <name evidence="2" type="ORF">H0G86_013333</name>
</gene>
<dbReference type="EMBL" id="CP075867">
    <property type="protein sequence ID" value="QYT00434.1"/>
    <property type="molecule type" value="Genomic_DNA"/>
</dbReference>
<keyword evidence="3" id="KW-1185">Reference proteome</keyword>
<name>A0A8G0LDN2_9HYPO</name>
<evidence type="ECO:0000313" key="2">
    <source>
        <dbReference type="EMBL" id="QYT00434.1"/>
    </source>
</evidence>
<evidence type="ECO:0000256" key="1">
    <source>
        <dbReference type="SAM" id="MobiDB-lite"/>
    </source>
</evidence>
<protein>
    <submittedName>
        <fullName evidence="2">Uncharacterized protein</fullName>
    </submittedName>
</protein>
<proteinExistence type="predicted"/>
<organism evidence="2 3">
    <name type="scientific">Trichoderma simmonsii</name>
    <dbReference type="NCBI Taxonomy" id="1491479"/>
    <lineage>
        <taxon>Eukaryota</taxon>
        <taxon>Fungi</taxon>
        <taxon>Dikarya</taxon>
        <taxon>Ascomycota</taxon>
        <taxon>Pezizomycotina</taxon>
        <taxon>Sordariomycetes</taxon>
        <taxon>Hypocreomycetidae</taxon>
        <taxon>Hypocreales</taxon>
        <taxon>Hypocreaceae</taxon>
        <taxon>Trichoderma</taxon>
    </lineage>
</organism>
<feature type="compositionally biased region" description="Polar residues" evidence="1">
    <location>
        <begin position="82"/>
        <end position="96"/>
    </location>
</feature>
<feature type="compositionally biased region" description="Polar residues" evidence="1">
    <location>
        <begin position="24"/>
        <end position="34"/>
    </location>
</feature>
<accession>A0A8G0LDN2</accession>
<feature type="region of interest" description="Disordered" evidence="1">
    <location>
        <begin position="71"/>
        <end position="96"/>
    </location>
</feature>
<reference evidence="2 3" key="1">
    <citation type="journal article" date="2021" name="BMC Genomics">
        <title>Telomere-to-telomere genome assembly of asparaginase-producing Trichoderma simmonsii.</title>
        <authorList>
            <person name="Chung D."/>
            <person name="Kwon Y.M."/>
            <person name="Yang Y."/>
        </authorList>
    </citation>
    <scope>NUCLEOTIDE SEQUENCE [LARGE SCALE GENOMIC DNA]</scope>
    <source>
        <strain evidence="2 3">GH-Sj1</strain>
    </source>
</reference>
<sequence length="141" mass="15455">MANRWPACLSSQTGDGDEARISGGRSQLVSQQSQATDASTEYEYIGSAYWNEQKATGIRIVEELKPKVKTKGNGATLGQVRAQKTNTGAGNNGVSTKVINWKNDDELDQPDAQDTCSVLSFISSQLAYTTKVKFRHCRQHQ</sequence>
<dbReference type="Proteomes" id="UP000826661">
    <property type="component" value="Chromosome IV"/>
</dbReference>
<feature type="region of interest" description="Disordered" evidence="1">
    <location>
        <begin position="1"/>
        <end position="34"/>
    </location>
</feature>